<accession>A0A1V6TLY6</accession>
<dbReference type="SMART" id="SM00248">
    <property type="entry name" value="ANK"/>
    <property type="match status" value="5"/>
</dbReference>
<dbReference type="InterPro" id="IPR002110">
    <property type="entry name" value="Ankyrin_rpt"/>
</dbReference>
<evidence type="ECO:0000256" key="2">
    <source>
        <dbReference type="ARBA" id="ARBA00023043"/>
    </source>
</evidence>
<dbReference type="Gene3D" id="1.25.40.20">
    <property type="entry name" value="Ankyrin repeat-containing domain"/>
    <property type="match status" value="2"/>
</dbReference>
<evidence type="ECO:0000259" key="4">
    <source>
        <dbReference type="Pfam" id="PF26640"/>
    </source>
</evidence>
<feature type="repeat" description="ANK" evidence="3">
    <location>
        <begin position="376"/>
        <end position="399"/>
    </location>
</feature>
<proteinExistence type="predicted"/>
<reference evidence="6" key="1">
    <citation type="journal article" date="2017" name="Nat. Microbiol.">
        <title>Global analysis of biosynthetic gene clusters reveals vast potential of secondary metabolite production in Penicillium species.</title>
        <authorList>
            <person name="Nielsen J.C."/>
            <person name="Grijseels S."/>
            <person name="Prigent S."/>
            <person name="Ji B."/>
            <person name="Dainat J."/>
            <person name="Nielsen K.F."/>
            <person name="Frisvad J.C."/>
            <person name="Workman M."/>
            <person name="Nielsen J."/>
        </authorList>
    </citation>
    <scope>NUCLEOTIDE SEQUENCE [LARGE SCALE GENOMIC DNA]</scope>
    <source>
        <strain evidence="6">IBT 24891</strain>
    </source>
</reference>
<dbReference type="Proteomes" id="UP000191285">
    <property type="component" value="Unassembled WGS sequence"/>
</dbReference>
<dbReference type="Pfam" id="PF00023">
    <property type="entry name" value="Ank"/>
    <property type="match status" value="1"/>
</dbReference>
<feature type="repeat" description="ANK" evidence="3">
    <location>
        <begin position="251"/>
        <end position="283"/>
    </location>
</feature>
<dbReference type="OrthoDB" id="341259at2759"/>
<dbReference type="AlphaFoldDB" id="A0A1V6TLY6"/>
<keyword evidence="2 3" id="KW-0040">ANK repeat</keyword>
<feature type="repeat" description="ANK" evidence="3">
    <location>
        <begin position="284"/>
        <end position="316"/>
    </location>
</feature>
<comment type="caution">
    <text evidence="5">The sequence shown here is derived from an EMBL/GenBank/DDBJ whole genome shotgun (WGS) entry which is preliminary data.</text>
</comment>
<evidence type="ECO:0000256" key="1">
    <source>
        <dbReference type="ARBA" id="ARBA00022737"/>
    </source>
</evidence>
<gene>
    <name evidence="5" type="ORF">PENSTE_c005G10346</name>
</gene>
<dbReference type="PANTHER" id="PTHR24198:SF165">
    <property type="entry name" value="ANKYRIN REPEAT-CONTAINING PROTEIN-RELATED"/>
    <property type="match status" value="1"/>
</dbReference>
<feature type="repeat" description="ANK" evidence="3">
    <location>
        <begin position="343"/>
        <end position="375"/>
    </location>
</feature>
<dbReference type="Pfam" id="PF12796">
    <property type="entry name" value="Ank_2"/>
    <property type="match status" value="2"/>
</dbReference>
<dbReference type="InterPro" id="IPR036770">
    <property type="entry name" value="Ankyrin_rpt-contain_sf"/>
</dbReference>
<evidence type="ECO:0000313" key="5">
    <source>
        <dbReference type="EMBL" id="OQE26583.1"/>
    </source>
</evidence>
<feature type="domain" description="DUF8212" evidence="4">
    <location>
        <begin position="11"/>
        <end position="36"/>
    </location>
</feature>
<feature type="repeat" description="ANK" evidence="3">
    <location>
        <begin position="218"/>
        <end position="250"/>
    </location>
</feature>
<dbReference type="Pfam" id="PF26640">
    <property type="entry name" value="DUF8212"/>
    <property type="match status" value="1"/>
</dbReference>
<keyword evidence="1" id="KW-0677">Repeat</keyword>
<dbReference type="EMBL" id="MLKD01000005">
    <property type="protein sequence ID" value="OQE26583.1"/>
    <property type="molecule type" value="Genomic_DNA"/>
</dbReference>
<dbReference type="PROSITE" id="PS50088">
    <property type="entry name" value="ANK_REPEAT"/>
    <property type="match status" value="5"/>
</dbReference>
<name>A0A1V6TLY6_9EURO</name>
<dbReference type="PANTHER" id="PTHR24198">
    <property type="entry name" value="ANKYRIN REPEAT AND PROTEIN KINASE DOMAIN-CONTAINING PROTEIN"/>
    <property type="match status" value="1"/>
</dbReference>
<protein>
    <recommendedName>
        <fullName evidence="4">DUF8212 domain-containing protein</fullName>
    </recommendedName>
</protein>
<evidence type="ECO:0000256" key="3">
    <source>
        <dbReference type="PROSITE-ProRule" id="PRU00023"/>
    </source>
</evidence>
<dbReference type="PROSITE" id="PS50297">
    <property type="entry name" value="ANK_REP_REGION"/>
    <property type="match status" value="5"/>
</dbReference>
<evidence type="ECO:0000313" key="6">
    <source>
        <dbReference type="Proteomes" id="UP000191285"/>
    </source>
</evidence>
<dbReference type="GO" id="GO:0005737">
    <property type="term" value="C:cytoplasm"/>
    <property type="evidence" value="ECO:0007669"/>
    <property type="project" value="TreeGrafter"/>
</dbReference>
<sequence>MPLIYGEKEGAFIRLQEEIMRNFDDQSLFAWRSRTNDGLLATSPADFVNSYKIIQWNPFNGPEAPFTVSSRRVHLDVRFMGIGRRGLGLAILHCKEIDSQQLIAIYVRDSSLRMYQLDRVWSEKLVNVDLTSLWPVSCPIRSICLRNRRTARTWKRQGLGQSHIIEPSDIYPSDWLENFMHNDDRGGLAKAAADGLNDLIWLFLTRSDFSVDLTEGNDKPTPLIKASARGNNSSVNLLLDRGANIEATDKQERTSMSWAAENGHDSTVRLLLDRGARIEKKGYVGRTPLVWAVSKAQESIFRLLLNRGADIETKDTYGQTPLIWVFKENKSLLSTNIRTEDRLGRTPLVLAVKKEYESIVRMLLDRGSDIEMKDHVGQTPLTFAAVHGQGSIVKLLLERAGLDATAAALAALLLKEKNFLQSPDCY</sequence>
<keyword evidence="6" id="KW-1185">Reference proteome</keyword>
<dbReference type="SUPFAM" id="SSF48403">
    <property type="entry name" value="Ankyrin repeat"/>
    <property type="match status" value="1"/>
</dbReference>
<dbReference type="InterPro" id="IPR058525">
    <property type="entry name" value="DUF8212"/>
</dbReference>
<organism evidence="5 6">
    <name type="scientific">Penicillium steckii</name>
    <dbReference type="NCBI Taxonomy" id="303698"/>
    <lineage>
        <taxon>Eukaryota</taxon>
        <taxon>Fungi</taxon>
        <taxon>Dikarya</taxon>
        <taxon>Ascomycota</taxon>
        <taxon>Pezizomycotina</taxon>
        <taxon>Eurotiomycetes</taxon>
        <taxon>Eurotiomycetidae</taxon>
        <taxon>Eurotiales</taxon>
        <taxon>Aspergillaceae</taxon>
        <taxon>Penicillium</taxon>
    </lineage>
</organism>
<dbReference type="STRING" id="303698.A0A1V6TLY6"/>